<keyword evidence="3" id="KW-1185">Reference proteome</keyword>
<evidence type="ECO:0000256" key="1">
    <source>
        <dbReference type="SAM" id="MobiDB-lite"/>
    </source>
</evidence>
<dbReference type="AlphaFoldDB" id="A0A2G1WES5"/>
<dbReference type="RefSeq" id="WP_099256690.1">
    <property type="nucleotide sequence ID" value="NZ_NHOA01000152.1"/>
</dbReference>
<evidence type="ECO:0000313" key="2">
    <source>
        <dbReference type="EMBL" id="PHQ37488.1"/>
    </source>
</evidence>
<feature type="region of interest" description="Disordered" evidence="1">
    <location>
        <begin position="367"/>
        <end position="401"/>
    </location>
</feature>
<gene>
    <name evidence="2" type="ORF">DJ69_16690</name>
</gene>
<proteinExistence type="predicted"/>
<name>A0A2G1WES5_9EURY</name>
<reference evidence="2 3" key="1">
    <citation type="journal article" date="2014" name="Front. Microbiol.">
        <title>Population and genomic analysis of the genus Halorubrum.</title>
        <authorList>
            <person name="Fullmer M.S."/>
            <person name="Soucy S.M."/>
            <person name="Swithers K.S."/>
            <person name="Makkay A.M."/>
            <person name="Wheeler R."/>
            <person name="Ventosa A."/>
            <person name="Gogarten J.P."/>
            <person name="Papke R.T."/>
        </authorList>
    </citation>
    <scope>NUCLEOTIDE SEQUENCE [LARGE SCALE GENOMIC DNA]</scope>
    <source>
        <strain evidence="2 3">C49</strain>
    </source>
</reference>
<evidence type="ECO:0000313" key="3">
    <source>
        <dbReference type="Proteomes" id="UP000222824"/>
    </source>
</evidence>
<comment type="caution">
    <text evidence="2">The sequence shown here is derived from an EMBL/GenBank/DDBJ whole genome shotgun (WGS) entry which is preliminary data.</text>
</comment>
<dbReference type="OrthoDB" id="269729at2157"/>
<dbReference type="EMBL" id="NHOA01000152">
    <property type="protein sequence ID" value="PHQ37488.1"/>
    <property type="molecule type" value="Genomic_DNA"/>
</dbReference>
<accession>A0A2G1WES5</accession>
<sequence length="701" mass="75280">MSDDEIDGRIGFEVDGRTLCIRDALEGEALSLRFDREPQPQPALTELFPVPVDRAVSLEAESVSLLVETIVTVRNANGEFVAQLDDSTEFPRGTYYIDVNGATKALVRAPDVEMSATGMVDSEAVELTFDRPTTVTVAARSLHTRPEATITVPDDPSALAEAVSVLGSSIKEFTPERSWPTLRGYPPRIRVGDELDIPSPLVSPDTGVGVVVRPTYDDVYRLSTLAYYLGARVVVGDAPAIRLDTGYVESLPTEGVALEERAEKLLRTWFFLDTLARTEGYVKSDRHEYELVGGELSFYPPNLADLSMSERLMEYLEVDPETVAPYTPEWPTKAVVRPVPESAELLPHLAHVLAPVRVRGPADPTADGPIALATSPWTNYRKDDSGGSEIPVPDGPSIPAGTAALTAESYENPLSRSKTARGEIRVVVLTDSAERAEGLRQALADPAVPSGIGTWEVIDRPESDTVRSTLSDSAVDIAYCSLPTEPDQVVAADGAVSLDGLGAAPALAVFETDPAPAFGTSIIENGGLSAILTEDMLDPGSARGLIGLLSSGVPTAASVGLSGIEGETRTRIVGDPGIEIASDSILAVHVYSVRSESPTSHHIDRGSVLSLSVRPGTEHQLFAEVFHSMEELQGRTGISGPTVDSSELWWLLNQDDVVLRLNGRLLLPDDIDEEADTERLARRHLSRENDPAEGVSEHCSE</sequence>
<protein>
    <submittedName>
        <fullName evidence="2">Uncharacterized protein</fullName>
    </submittedName>
</protein>
<organism evidence="2 3">
    <name type="scientific">Halorubrum persicum</name>
    <dbReference type="NCBI Taxonomy" id="1383844"/>
    <lineage>
        <taxon>Archaea</taxon>
        <taxon>Methanobacteriati</taxon>
        <taxon>Methanobacteriota</taxon>
        <taxon>Stenosarchaea group</taxon>
        <taxon>Halobacteria</taxon>
        <taxon>Halobacteriales</taxon>
        <taxon>Haloferacaceae</taxon>
        <taxon>Halorubrum</taxon>
    </lineage>
</organism>
<dbReference type="Proteomes" id="UP000222824">
    <property type="component" value="Unassembled WGS sequence"/>
</dbReference>